<keyword evidence="3" id="KW-1185">Reference proteome</keyword>
<name>S9QW07_9RHOB</name>
<sequence>MAANFSKMPALAAMTSPCSSGLWPSRIAPTRPPRLLHDQQTRRHVPGVQAPFPEAIVASRGDIGEVERRRSQPPHPRAFGHQPRQILQRRRQGVARAEGDAGSEQRLGQACARTHPDAAFVEPGPLTLLGPEGLVLDGIVDHPGHDLPFVLESDGNGPVRQAVKEIRRPVQRVDDPAPRGILAGRPAALLAEKAVGGACLGQHLAQGLFGLPVSAADEIARPLDRDLKLLDLGEILQKLAACLAGGPDHDIEIGAGHPGASCRVRGGL</sequence>
<accession>S9QW07</accession>
<dbReference type="AlphaFoldDB" id="S9QW07"/>
<organism evidence="2 3">
    <name type="scientific">Rubellimicrobium thermophilum DSM 16684</name>
    <dbReference type="NCBI Taxonomy" id="1123069"/>
    <lineage>
        <taxon>Bacteria</taxon>
        <taxon>Pseudomonadati</taxon>
        <taxon>Pseudomonadota</taxon>
        <taxon>Alphaproteobacteria</taxon>
        <taxon>Rhodobacterales</taxon>
        <taxon>Roseobacteraceae</taxon>
        <taxon>Rubellimicrobium</taxon>
    </lineage>
</organism>
<dbReference type="EMBL" id="AOLV01000029">
    <property type="protein sequence ID" value="EPX83793.1"/>
    <property type="molecule type" value="Genomic_DNA"/>
</dbReference>
<evidence type="ECO:0000256" key="1">
    <source>
        <dbReference type="SAM" id="MobiDB-lite"/>
    </source>
</evidence>
<evidence type="ECO:0000313" key="3">
    <source>
        <dbReference type="Proteomes" id="UP000015346"/>
    </source>
</evidence>
<gene>
    <name evidence="2" type="ORF">ruthe_02590</name>
</gene>
<dbReference type="STRING" id="1123069.ruthe_02590"/>
<protein>
    <submittedName>
        <fullName evidence="2">Uncharacterized protein</fullName>
    </submittedName>
</protein>
<proteinExistence type="predicted"/>
<reference evidence="2 3" key="1">
    <citation type="journal article" date="2013" name="Stand. Genomic Sci.">
        <title>Genome sequence of the reddish-pigmented Rubellimicrobium thermophilum type strain (DSM 16684(T)), a member of the Roseobacter clade.</title>
        <authorList>
            <person name="Fiebig A."/>
            <person name="Riedel T."/>
            <person name="Gronow S."/>
            <person name="Petersen J."/>
            <person name="Klenk H.P."/>
            <person name="Goker M."/>
        </authorList>
    </citation>
    <scope>NUCLEOTIDE SEQUENCE [LARGE SCALE GENOMIC DNA]</scope>
    <source>
        <strain evidence="2 3">DSM 16684</strain>
    </source>
</reference>
<evidence type="ECO:0000313" key="2">
    <source>
        <dbReference type="EMBL" id="EPX83793.1"/>
    </source>
</evidence>
<dbReference type="Proteomes" id="UP000015346">
    <property type="component" value="Unassembled WGS sequence"/>
</dbReference>
<comment type="caution">
    <text evidence="2">The sequence shown here is derived from an EMBL/GenBank/DDBJ whole genome shotgun (WGS) entry which is preliminary data.</text>
</comment>
<feature type="region of interest" description="Disordered" evidence="1">
    <location>
        <begin position="60"/>
        <end position="86"/>
    </location>
</feature>
<dbReference type="HOGENOM" id="CLU_1037801_0_0_5"/>